<protein>
    <recommendedName>
        <fullName evidence="12">Phage shock protein PspC N-terminal domain-containing protein</fullName>
    </recommendedName>
</protein>
<name>A0A419S1W9_9SPHI</name>
<evidence type="ECO:0000256" key="2">
    <source>
        <dbReference type="ARBA" id="ARBA00022475"/>
    </source>
</evidence>
<dbReference type="Pfam" id="PF18917">
    <property type="entry name" value="LiaI-LiaF-like_TM1"/>
    <property type="match status" value="1"/>
</dbReference>
<dbReference type="Pfam" id="PF04024">
    <property type="entry name" value="PspC"/>
    <property type="match status" value="1"/>
</dbReference>
<dbReference type="EMBL" id="MBTA01000030">
    <property type="protein sequence ID" value="RKD12467.1"/>
    <property type="molecule type" value="Genomic_DNA"/>
</dbReference>
<dbReference type="PANTHER" id="PTHR33885:SF3">
    <property type="entry name" value="PHAGE SHOCK PROTEIN C"/>
    <property type="match status" value="1"/>
</dbReference>
<evidence type="ECO:0008006" key="12">
    <source>
        <dbReference type="Google" id="ProtNLM"/>
    </source>
</evidence>
<feature type="domain" description="Phage shock protein PspC N-terminal" evidence="8">
    <location>
        <begin position="3"/>
        <end position="60"/>
    </location>
</feature>
<keyword evidence="5 7" id="KW-0472">Membrane</keyword>
<comment type="caution">
    <text evidence="10">The sequence shown here is derived from an EMBL/GenBank/DDBJ whole genome shotgun (WGS) entry which is preliminary data.</text>
</comment>
<evidence type="ECO:0000313" key="10">
    <source>
        <dbReference type="EMBL" id="RKD12467.1"/>
    </source>
</evidence>
<feature type="domain" description="LiaI-LiaF-like transmembrane region" evidence="9">
    <location>
        <begin position="92"/>
        <end position="135"/>
    </location>
</feature>
<dbReference type="Proteomes" id="UP000283433">
    <property type="component" value="Unassembled WGS sequence"/>
</dbReference>
<evidence type="ECO:0000259" key="8">
    <source>
        <dbReference type="Pfam" id="PF04024"/>
    </source>
</evidence>
<sequence length="179" mass="20211">MDRKLRRDPENKMIGGVAAGIANYFQLDVTWVRIAFALAAFFGGSGLWIYLILWIAVPEEYKSAYTYTDYRASAEEPAPQKNVNANPSSISILLGFLLIAMGAYFLLGEFDLLPYWFSLRKLWPLVFVVFGLLILSKATKKTNPANDKPKEEPLRDTVVEDLSAEEVTKESKPLENQNQ</sequence>
<feature type="compositionally biased region" description="Basic and acidic residues" evidence="6">
    <location>
        <begin position="147"/>
        <end position="158"/>
    </location>
</feature>
<evidence type="ECO:0000256" key="5">
    <source>
        <dbReference type="ARBA" id="ARBA00023136"/>
    </source>
</evidence>
<dbReference type="OrthoDB" id="5772680at2"/>
<feature type="transmembrane region" description="Helical" evidence="7">
    <location>
        <begin position="34"/>
        <end position="57"/>
    </location>
</feature>
<evidence type="ECO:0000256" key="1">
    <source>
        <dbReference type="ARBA" id="ARBA00004162"/>
    </source>
</evidence>
<dbReference type="InterPro" id="IPR052027">
    <property type="entry name" value="PspC"/>
</dbReference>
<evidence type="ECO:0000259" key="9">
    <source>
        <dbReference type="Pfam" id="PF18917"/>
    </source>
</evidence>
<feature type="region of interest" description="Disordered" evidence="6">
    <location>
        <begin position="141"/>
        <end position="179"/>
    </location>
</feature>
<dbReference type="InterPro" id="IPR007168">
    <property type="entry name" value="Phageshock_PspC_N"/>
</dbReference>
<evidence type="ECO:0000256" key="4">
    <source>
        <dbReference type="ARBA" id="ARBA00022989"/>
    </source>
</evidence>
<keyword evidence="3 7" id="KW-0812">Transmembrane</keyword>
<keyword evidence="11" id="KW-1185">Reference proteome</keyword>
<organism evidence="10 11">
    <name type="scientific">Pelobium manganitolerans</name>
    <dbReference type="NCBI Taxonomy" id="1842495"/>
    <lineage>
        <taxon>Bacteria</taxon>
        <taxon>Pseudomonadati</taxon>
        <taxon>Bacteroidota</taxon>
        <taxon>Sphingobacteriia</taxon>
        <taxon>Sphingobacteriales</taxon>
        <taxon>Sphingobacteriaceae</taxon>
        <taxon>Pelobium</taxon>
    </lineage>
</organism>
<comment type="subcellular location">
    <subcellularLocation>
        <location evidence="1">Cell membrane</location>
        <topology evidence="1">Single-pass membrane protein</topology>
    </subcellularLocation>
</comment>
<dbReference type="RefSeq" id="WP_120183293.1">
    <property type="nucleotide sequence ID" value="NZ_MBTA01000030.1"/>
</dbReference>
<reference evidence="10 11" key="1">
    <citation type="submission" date="2016-07" db="EMBL/GenBank/DDBJ databases">
        <title>Genome of Pelobium manganitolerans.</title>
        <authorList>
            <person name="Wu S."/>
            <person name="Wang G."/>
        </authorList>
    </citation>
    <scope>NUCLEOTIDE SEQUENCE [LARGE SCALE GENOMIC DNA]</scope>
    <source>
        <strain evidence="10 11">YS-25</strain>
    </source>
</reference>
<proteinExistence type="predicted"/>
<dbReference type="InterPro" id="IPR043726">
    <property type="entry name" value="LiaI-LiaF-like_TM1"/>
</dbReference>
<accession>A0A419S1W9</accession>
<keyword evidence="4 7" id="KW-1133">Transmembrane helix</keyword>
<dbReference type="PANTHER" id="PTHR33885">
    <property type="entry name" value="PHAGE SHOCK PROTEIN C"/>
    <property type="match status" value="1"/>
</dbReference>
<keyword evidence="2" id="KW-1003">Cell membrane</keyword>
<evidence type="ECO:0000256" key="3">
    <source>
        <dbReference type="ARBA" id="ARBA00022692"/>
    </source>
</evidence>
<dbReference type="GO" id="GO:0005886">
    <property type="term" value="C:plasma membrane"/>
    <property type="evidence" value="ECO:0007669"/>
    <property type="project" value="UniProtKB-SubCell"/>
</dbReference>
<dbReference type="AlphaFoldDB" id="A0A419S1W9"/>
<evidence type="ECO:0000313" key="11">
    <source>
        <dbReference type="Proteomes" id="UP000283433"/>
    </source>
</evidence>
<evidence type="ECO:0000256" key="7">
    <source>
        <dbReference type="SAM" id="Phobius"/>
    </source>
</evidence>
<feature type="transmembrane region" description="Helical" evidence="7">
    <location>
        <begin position="90"/>
        <end position="107"/>
    </location>
</feature>
<gene>
    <name evidence="10" type="ORF">BCY91_12545</name>
</gene>
<feature type="transmembrane region" description="Helical" evidence="7">
    <location>
        <begin position="113"/>
        <end position="135"/>
    </location>
</feature>
<evidence type="ECO:0000256" key="6">
    <source>
        <dbReference type="SAM" id="MobiDB-lite"/>
    </source>
</evidence>